<evidence type="ECO:0000313" key="1">
    <source>
        <dbReference type="EMBL" id="KAK8836275.1"/>
    </source>
</evidence>
<evidence type="ECO:0000313" key="2">
    <source>
        <dbReference type="Proteomes" id="UP001470230"/>
    </source>
</evidence>
<name>A0ABR2GQQ8_9EUKA</name>
<sequence>MMEQENNSEKRLSLSEEIELGLQMYEDEKAGFEQWKSDLNTFLSEDFQKEWHSTDKSVSNDAIKKLSIWQASSVFTYMFRGTWGDMFSKNRTEALNFLKEAKSSAHNINNRLERLIDNVLDAAYTCSGFY</sequence>
<comment type="caution">
    <text evidence="1">The sequence shown here is derived from an EMBL/GenBank/DDBJ whole genome shotgun (WGS) entry which is preliminary data.</text>
</comment>
<reference evidence="1 2" key="1">
    <citation type="submission" date="2024-04" db="EMBL/GenBank/DDBJ databases">
        <title>Tritrichomonas musculus Genome.</title>
        <authorList>
            <person name="Alves-Ferreira E."/>
            <person name="Grigg M."/>
            <person name="Lorenzi H."/>
            <person name="Galac M."/>
        </authorList>
    </citation>
    <scope>NUCLEOTIDE SEQUENCE [LARGE SCALE GENOMIC DNA]</scope>
    <source>
        <strain evidence="1 2">EAF2021</strain>
    </source>
</reference>
<keyword evidence="2" id="KW-1185">Reference proteome</keyword>
<gene>
    <name evidence="1" type="ORF">M9Y10_039909</name>
</gene>
<dbReference type="Proteomes" id="UP001470230">
    <property type="component" value="Unassembled WGS sequence"/>
</dbReference>
<accession>A0ABR2GQQ8</accession>
<protein>
    <submittedName>
        <fullName evidence="1">Uncharacterized protein</fullName>
    </submittedName>
</protein>
<proteinExistence type="predicted"/>
<organism evidence="1 2">
    <name type="scientific">Tritrichomonas musculus</name>
    <dbReference type="NCBI Taxonomy" id="1915356"/>
    <lineage>
        <taxon>Eukaryota</taxon>
        <taxon>Metamonada</taxon>
        <taxon>Parabasalia</taxon>
        <taxon>Tritrichomonadida</taxon>
        <taxon>Tritrichomonadidae</taxon>
        <taxon>Tritrichomonas</taxon>
    </lineage>
</organism>
<dbReference type="EMBL" id="JAPFFF010000067">
    <property type="protein sequence ID" value="KAK8836275.1"/>
    <property type="molecule type" value="Genomic_DNA"/>
</dbReference>